<dbReference type="Gene3D" id="1.10.10.60">
    <property type="entry name" value="Homeodomain-like"/>
    <property type="match status" value="2"/>
</dbReference>
<evidence type="ECO:0000256" key="3">
    <source>
        <dbReference type="ARBA" id="ARBA00022737"/>
    </source>
</evidence>
<dbReference type="PANTHER" id="PTHR47994:SF5">
    <property type="entry name" value="F14D16.11-RELATED"/>
    <property type="match status" value="1"/>
</dbReference>
<dbReference type="SMART" id="SM00717">
    <property type="entry name" value="SANT"/>
    <property type="match status" value="2"/>
</dbReference>
<keyword evidence="7" id="KW-0539">Nucleus</keyword>
<keyword evidence="4" id="KW-0805">Transcription regulation</keyword>
<dbReference type="InterPro" id="IPR015495">
    <property type="entry name" value="Myb_TF_plants"/>
</dbReference>
<comment type="subcellular location">
    <subcellularLocation>
        <location evidence="1">Nucleus</location>
    </subcellularLocation>
</comment>
<protein>
    <submittedName>
        <fullName evidence="11">Uncharacterized protein</fullName>
    </submittedName>
</protein>
<feature type="domain" description="Myb-like" evidence="9">
    <location>
        <begin position="62"/>
        <end position="112"/>
    </location>
</feature>
<feature type="domain" description="HTH myb-type" evidence="10">
    <location>
        <begin position="9"/>
        <end position="65"/>
    </location>
</feature>
<dbReference type="AlphaFoldDB" id="A0A6N2KWY9"/>
<keyword evidence="3" id="KW-0677">Repeat</keyword>
<organism evidence="11">
    <name type="scientific">Salix viminalis</name>
    <name type="common">Common osier</name>
    <name type="synonym">Basket willow</name>
    <dbReference type="NCBI Taxonomy" id="40686"/>
    <lineage>
        <taxon>Eukaryota</taxon>
        <taxon>Viridiplantae</taxon>
        <taxon>Streptophyta</taxon>
        <taxon>Embryophyta</taxon>
        <taxon>Tracheophyta</taxon>
        <taxon>Spermatophyta</taxon>
        <taxon>Magnoliopsida</taxon>
        <taxon>eudicotyledons</taxon>
        <taxon>Gunneridae</taxon>
        <taxon>Pentapetalae</taxon>
        <taxon>rosids</taxon>
        <taxon>fabids</taxon>
        <taxon>Malpighiales</taxon>
        <taxon>Salicaceae</taxon>
        <taxon>Saliceae</taxon>
        <taxon>Salix</taxon>
    </lineage>
</organism>
<evidence type="ECO:0000313" key="11">
    <source>
        <dbReference type="EMBL" id="VFU31318.1"/>
    </source>
</evidence>
<evidence type="ECO:0000256" key="2">
    <source>
        <dbReference type="ARBA" id="ARBA00022473"/>
    </source>
</evidence>
<evidence type="ECO:0000256" key="7">
    <source>
        <dbReference type="ARBA" id="ARBA00023242"/>
    </source>
</evidence>
<evidence type="ECO:0000256" key="5">
    <source>
        <dbReference type="ARBA" id="ARBA00023125"/>
    </source>
</evidence>
<dbReference type="SUPFAM" id="SSF46689">
    <property type="entry name" value="Homeodomain-like"/>
    <property type="match status" value="1"/>
</dbReference>
<keyword evidence="5" id="KW-0238">DNA-binding</keyword>
<dbReference type="Pfam" id="PF00249">
    <property type="entry name" value="Myb_DNA-binding"/>
    <property type="match status" value="2"/>
</dbReference>
<evidence type="ECO:0000256" key="4">
    <source>
        <dbReference type="ARBA" id="ARBA00023015"/>
    </source>
</evidence>
<dbReference type="InterPro" id="IPR017930">
    <property type="entry name" value="Myb_dom"/>
</dbReference>
<dbReference type="GO" id="GO:0003677">
    <property type="term" value="F:DNA binding"/>
    <property type="evidence" value="ECO:0007669"/>
    <property type="project" value="UniProtKB-KW"/>
</dbReference>
<reference evidence="11" key="1">
    <citation type="submission" date="2019-03" db="EMBL/GenBank/DDBJ databases">
        <authorList>
            <person name="Mank J."/>
            <person name="Almeida P."/>
        </authorList>
    </citation>
    <scope>NUCLEOTIDE SEQUENCE</scope>
    <source>
        <strain evidence="11">78183</strain>
    </source>
</reference>
<feature type="compositionally biased region" description="Polar residues" evidence="8">
    <location>
        <begin position="315"/>
        <end position="333"/>
    </location>
</feature>
<dbReference type="PROSITE" id="PS51294">
    <property type="entry name" value="HTH_MYB"/>
    <property type="match status" value="2"/>
</dbReference>
<dbReference type="PROSITE" id="PS50090">
    <property type="entry name" value="MYB_LIKE"/>
    <property type="match status" value="2"/>
</dbReference>
<dbReference type="FunFam" id="1.10.10.60:FF:000204">
    <property type="entry name" value="transcription factor MYB80"/>
    <property type="match status" value="1"/>
</dbReference>
<dbReference type="InterPro" id="IPR009057">
    <property type="entry name" value="Homeodomain-like_sf"/>
</dbReference>
<dbReference type="FunFam" id="1.10.10.60:FF:000015">
    <property type="entry name" value="Transcription factor RAX3"/>
    <property type="match status" value="1"/>
</dbReference>
<evidence type="ECO:0000256" key="6">
    <source>
        <dbReference type="ARBA" id="ARBA00023163"/>
    </source>
</evidence>
<name>A0A6N2KWY9_SALVM</name>
<sequence length="359" mass="39752">MVRPPCCDKSTVKRGLWTAEEDAKMLAHVAKHGTGNWTSVPKKAGLRRCGKSCRLRWTNYLRPDLNHDRFTPQEEEMIIRLHAAIGSRWSIIAQQLPGRTDNDVKNYWNARLRKKLSEMGIDPVTHKPFSKILADYGQIGGLLKSGSRTGSLSRDLKNVFTLKPERNPFTPEGISTISSHLMTAPKTEANQECFLSDKYNNGSNQNHSLDLLDQLQAVNLVAEEASSSRTAYDQTIPAPCILDEGSSSSSTCSTAAQEKLPPSFSWCDFLLEDEYLPGDHPQAEQENAAEFSSKNPNAMIPQCVESNVGVDLALPSNSGSDDQVPSPSSQRSSFVEAIIDGESKIFLDFPNLLEEIFHN</sequence>
<proteinExistence type="predicted"/>
<gene>
    <name evidence="11" type="ORF">SVIM_LOCUS129344</name>
</gene>
<accession>A0A6N2KWY9</accession>
<keyword evidence="2" id="KW-0217">Developmental protein</keyword>
<keyword evidence="6" id="KW-0804">Transcription</keyword>
<evidence type="ECO:0000256" key="1">
    <source>
        <dbReference type="ARBA" id="ARBA00004123"/>
    </source>
</evidence>
<dbReference type="PANTHER" id="PTHR47994">
    <property type="entry name" value="F14D16.11-RELATED"/>
    <property type="match status" value="1"/>
</dbReference>
<dbReference type="InterPro" id="IPR001005">
    <property type="entry name" value="SANT/Myb"/>
</dbReference>
<dbReference type="EMBL" id="CAADRP010000691">
    <property type="protein sequence ID" value="VFU31318.1"/>
    <property type="molecule type" value="Genomic_DNA"/>
</dbReference>
<evidence type="ECO:0000259" key="9">
    <source>
        <dbReference type="PROSITE" id="PS50090"/>
    </source>
</evidence>
<evidence type="ECO:0000259" key="10">
    <source>
        <dbReference type="PROSITE" id="PS51294"/>
    </source>
</evidence>
<dbReference type="GO" id="GO:0048658">
    <property type="term" value="P:anther wall tapetum development"/>
    <property type="evidence" value="ECO:0007669"/>
    <property type="project" value="UniProtKB-ARBA"/>
</dbReference>
<dbReference type="GO" id="GO:0005634">
    <property type="term" value="C:nucleus"/>
    <property type="evidence" value="ECO:0007669"/>
    <property type="project" value="UniProtKB-SubCell"/>
</dbReference>
<feature type="domain" description="HTH myb-type" evidence="10">
    <location>
        <begin position="66"/>
        <end position="116"/>
    </location>
</feature>
<dbReference type="CDD" id="cd00167">
    <property type="entry name" value="SANT"/>
    <property type="match status" value="2"/>
</dbReference>
<dbReference type="GO" id="GO:0009555">
    <property type="term" value="P:pollen development"/>
    <property type="evidence" value="ECO:0007669"/>
    <property type="project" value="UniProtKB-ARBA"/>
</dbReference>
<evidence type="ECO:0000256" key="8">
    <source>
        <dbReference type="SAM" id="MobiDB-lite"/>
    </source>
</evidence>
<feature type="region of interest" description="Disordered" evidence="8">
    <location>
        <begin position="311"/>
        <end position="333"/>
    </location>
</feature>
<feature type="domain" description="Myb-like" evidence="9">
    <location>
        <begin position="9"/>
        <end position="61"/>
    </location>
</feature>